<dbReference type="PROSITE" id="PS51819">
    <property type="entry name" value="VOC"/>
    <property type="match status" value="2"/>
</dbReference>
<dbReference type="WBParaSite" id="ACRNAN_scaffold200.g15165.t1">
    <property type="protein sequence ID" value="ACRNAN_scaffold200.g15165.t1"/>
    <property type="gene ID" value="ACRNAN_scaffold200.g15165"/>
</dbReference>
<dbReference type="CDD" id="cd16357">
    <property type="entry name" value="GLOD4_C"/>
    <property type="match status" value="1"/>
</dbReference>
<feature type="domain" description="VOC" evidence="3">
    <location>
        <begin position="4"/>
        <end position="125"/>
    </location>
</feature>
<dbReference type="InterPro" id="IPR037523">
    <property type="entry name" value="VOC_core"/>
</dbReference>
<dbReference type="Proteomes" id="UP000887540">
    <property type="component" value="Unplaced"/>
</dbReference>
<name>A0A914D976_9BILA</name>
<protein>
    <submittedName>
        <fullName evidence="5">VOC domain-containing protein</fullName>
    </submittedName>
</protein>
<feature type="domain" description="VOC" evidence="3">
    <location>
        <begin position="131"/>
        <end position="251"/>
    </location>
</feature>
<dbReference type="PANTHER" id="PTHR46466">
    <property type="entry name" value="GLYOXALASE DOMAIN-CONTAINING PROTEIN 4"/>
    <property type="match status" value="1"/>
</dbReference>
<dbReference type="AlphaFoldDB" id="A0A914D976"/>
<accession>A0A914D976</accession>
<dbReference type="Pfam" id="PF21701">
    <property type="entry name" value="GLOD4_C"/>
    <property type="match status" value="1"/>
</dbReference>
<dbReference type="Gene3D" id="3.10.180.10">
    <property type="entry name" value="2,3-Dihydroxybiphenyl 1,2-Dioxygenase, domain 1"/>
    <property type="match status" value="2"/>
</dbReference>
<dbReference type="InterPro" id="IPR043194">
    <property type="entry name" value="GLOD4_C"/>
</dbReference>
<evidence type="ECO:0000313" key="5">
    <source>
        <dbReference type="WBParaSite" id="ACRNAN_scaffold200.g15165.t1"/>
    </source>
</evidence>
<dbReference type="InterPro" id="IPR029068">
    <property type="entry name" value="Glyas_Bleomycin-R_OHBP_Dase"/>
</dbReference>
<dbReference type="PANTHER" id="PTHR46466:SF1">
    <property type="entry name" value="GLYOXALASE DOMAIN-CONTAINING PROTEIN 4"/>
    <property type="match status" value="1"/>
</dbReference>
<comment type="similarity">
    <text evidence="1">Belongs to the glyoxalase I family.</text>
</comment>
<reference evidence="5" key="1">
    <citation type="submission" date="2022-11" db="UniProtKB">
        <authorList>
            <consortium name="WormBaseParasite"/>
        </authorList>
    </citation>
    <scope>IDENTIFICATION</scope>
</reference>
<evidence type="ECO:0000256" key="1">
    <source>
        <dbReference type="ARBA" id="ARBA00010363"/>
    </source>
</evidence>
<evidence type="ECO:0000259" key="3">
    <source>
        <dbReference type="PROSITE" id="PS51819"/>
    </source>
</evidence>
<keyword evidence="2" id="KW-0677">Repeat</keyword>
<evidence type="ECO:0000313" key="4">
    <source>
        <dbReference type="Proteomes" id="UP000887540"/>
    </source>
</evidence>
<dbReference type="SUPFAM" id="SSF54593">
    <property type="entry name" value="Glyoxalase/Bleomycin resistance protein/Dihydroxybiphenyl dioxygenase"/>
    <property type="match status" value="2"/>
</dbReference>
<keyword evidence="4" id="KW-1185">Reference proteome</keyword>
<evidence type="ECO:0000256" key="2">
    <source>
        <dbReference type="ARBA" id="ARBA00022737"/>
    </source>
</evidence>
<sequence length="292" mass="33101">MQARALHYVFKIGNRQASYDFFINTLKMKVLRHEEFEDGCKATCNGPYDGKWSKTMVGYGPESNHFVIELTYNYGIGSYKLGNDYNGILIESDELFENLRGQHPLFNDAVLLQDPDGHSFYVLPGKRQPDPVSKAAVNVKNLNDSVLFWRDLCGMSVLETSDKHALLTFGDDQCKLELRTLENGLDRGTGFGRIAFACPTKRLSELEAKLKEANPNYIQTPLVSLDTPGKATVHVVILRDPNDHEICFVGEEAFVELSQVDPKADELLREQIQKDDSEDWYKQMKRSKPTAE</sequence>
<proteinExistence type="inferred from homology"/>
<organism evidence="4 5">
    <name type="scientific">Acrobeloides nanus</name>
    <dbReference type="NCBI Taxonomy" id="290746"/>
    <lineage>
        <taxon>Eukaryota</taxon>
        <taxon>Metazoa</taxon>
        <taxon>Ecdysozoa</taxon>
        <taxon>Nematoda</taxon>
        <taxon>Chromadorea</taxon>
        <taxon>Rhabditida</taxon>
        <taxon>Tylenchina</taxon>
        <taxon>Cephalobomorpha</taxon>
        <taxon>Cephaloboidea</taxon>
        <taxon>Cephalobidae</taxon>
        <taxon>Acrobeloides</taxon>
    </lineage>
</organism>
<dbReference type="InterPro" id="IPR043193">
    <property type="entry name" value="GLOD4"/>
</dbReference>